<sequence>MRFYLALLFTLVAAVLALPAPQKPVVVQYPEDTPASVIQHAIEEIKKDGGIITHEYSLIKGFAARVSEVTLKKITAMADSYIPLIESDYVVHVDGTTTTSEEQ</sequence>
<protein>
    <recommendedName>
        <fullName evidence="5">Inhibitor I9 domain-containing protein</fullName>
    </recommendedName>
</protein>
<dbReference type="PANTHER" id="PTHR28288:SF1">
    <property type="entry name" value="INHIBITOR I9 DOMAIN-CONTAINING PROTEIN"/>
    <property type="match status" value="1"/>
</dbReference>
<dbReference type="GO" id="GO:0004866">
    <property type="term" value="F:endopeptidase inhibitor activity"/>
    <property type="evidence" value="ECO:0007669"/>
    <property type="project" value="TreeGrafter"/>
</dbReference>
<keyword evidence="2" id="KW-0732">Signal</keyword>
<dbReference type="Proteomes" id="UP001161757">
    <property type="component" value="Unassembled WGS sequence"/>
</dbReference>
<feature type="signal peptide" evidence="2">
    <location>
        <begin position="1"/>
        <end position="17"/>
    </location>
</feature>
<organism evidence="3 4">
    <name type="scientific">Exophiala dermatitidis</name>
    <name type="common">Black yeast-like fungus</name>
    <name type="synonym">Wangiella dermatitidis</name>
    <dbReference type="NCBI Taxonomy" id="5970"/>
    <lineage>
        <taxon>Eukaryota</taxon>
        <taxon>Fungi</taxon>
        <taxon>Dikarya</taxon>
        <taxon>Ascomycota</taxon>
        <taxon>Pezizomycotina</taxon>
        <taxon>Eurotiomycetes</taxon>
        <taxon>Chaetothyriomycetidae</taxon>
        <taxon>Chaetothyriales</taxon>
        <taxon>Herpotrichiellaceae</taxon>
        <taxon>Exophiala</taxon>
    </lineage>
</organism>
<evidence type="ECO:0008006" key="5">
    <source>
        <dbReference type="Google" id="ProtNLM"/>
    </source>
</evidence>
<gene>
    <name evidence="3" type="ORF">HRR80_009112</name>
</gene>
<accession>A0AAN6IQJ4</accession>
<dbReference type="SUPFAM" id="SSF54897">
    <property type="entry name" value="Protease propeptides/inhibitors"/>
    <property type="match status" value="1"/>
</dbReference>
<dbReference type="PANTHER" id="PTHR28288">
    <property type="entry name" value="PROTEASE B INHIBITOR 2"/>
    <property type="match status" value="1"/>
</dbReference>
<dbReference type="GO" id="GO:0042144">
    <property type="term" value="P:vacuole fusion, non-autophagic"/>
    <property type="evidence" value="ECO:0007669"/>
    <property type="project" value="TreeGrafter"/>
</dbReference>
<proteinExistence type="inferred from homology"/>
<dbReference type="AlphaFoldDB" id="A0AAN6IQJ4"/>
<evidence type="ECO:0000256" key="2">
    <source>
        <dbReference type="SAM" id="SignalP"/>
    </source>
</evidence>
<dbReference type="InterPro" id="IPR052471">
    <property type="entry name" value="PBI_I9"/>
</dbReference>
<evidence type="ECO:0000313" key="3">
    <source>
        <dbReference type="EMBL" id="KAJ8986807.1"/>
    </source>
</evidence>
<evidence type="ECO:0000313" key="4">
    <source>
        <dbReference type="Proteomes" id="UP001161757"/>
    </source>
</evidence>
<evidence type="ECO:0000256" key="1">
    <source>
        <dbReference type="ARBA" id="ARBA00038069"/>
    </source>
</evidence>
<reference evidence="3" key="1">
    <citation type="submission" date="2023-01" db="EMBL/GenBank/DDBJ databases">
        <title>Exophiala dermititidis isolated from Cystic Fibrosis Patient.</title>
        <authorList>
            <person name="Kurbessoian T."/>
            <person name="Crocker A."/>
            <person name="Murante D."/>
            <person name="Hogan D.A."/>
            <person name="Stajich J.E."/>
        </authorList>
    </citation>
    <scope>NUCLEOTIDE SEQUENCE</scope>
    <source>
        <strain evidence="3">Ex8</strain>
    </source>
</reference>
<feature type="chain" id="PRO_5042936213" description="Inhibitor I9 domain-containing protein" evidence="2">
    <location>
        <begin position="18"/>
        <end position="103"/>
    </location>
</feature>
<dbReference type="EMBL" id="JAJGCB010000031">
    <property type="protein sequence ID" value="KAJ8986807.1"/>
    <property type="molecule type" value="Genomic_DNA"/>
</dbReference>
<comment type="caution">
    <text evidence="3">The sequence shown here is derived from an EMBL/GenBank/DDBJ whole genome shotgun (WGS) entry which is preliminary data.</text>
</comment>
<comment type="similarity">
    <text evidence="1">Belongs to the protease inhibitor I9 family.</text>
</comment>
<name>A0AAN6IQJ4_EXODE</name>
<dbReference type="Gene3D" id="3.30.70.80">
    <property type="entry name" value="Peptidase S8 propeptide/proteinase inhibitor I9"/>
    <property type="match status" value="1"/>
</dbReference>
<dbReference type="InterPro" id="IPR037045">
    <property type="entry name" value="S8pro/Inhibitor_I9_sf"/>
</dbReference>